<dbReference type="Proteomes" id="UP000254400">
    <property type="component" value="Unassembled WGS sequence"/>
</dbReference>
<name>A0A378Y1W7_PAEPO</name>
<dbReference type="GeneID" id="93346512"/>
<accession>A0A378Y1W7</accession>
<protein>
    <submittedName>
        <fullName evidence="2">Uncharacterized protein</fullName>
    </submittedName>
</protein>
<evidence type="ECO:0000313" key="3">
    <source>
        <dbReference type="Proteomes" id="UP000254400"/>
    </source>
</evidence>
<sequence length="79" mass="9123">MNAQDKVLEGFARMSMASYDAKEAIEKLEKAQDHYKDMKVEECVQNILSLLKENKKLTERDMILLIGTLATDIKEIYVK</sequence>
<feature type="coiled-coil region" evidence="1">
    <location>
        <begin position="21"/>
        <end position="60"/>
    </location>
</feature>
<dbReference type="RefSeq" id="WP_019687680.1">
    <property type="nucleotide sequence ID" value="NZ_CP036496.1"/>
</dbReference>
<proteinExistence type="predicted"/>
<dbReference type="EMBL" id="UGSC01000001">
    <property type="protein sequence ID" value="SUA70287.1"/>
    <property type="molecule type" value="Genomic_DNA"/>
</dbReference>
<keyword evidence="1" id="KW-0175">Coiled coil</keyword>
<gene>
    <name evidence="2" type="ORF">NCTC10343_03158</name>
</gene>
<dbReference type="AlphaFoldDB" id="A0A378Y1W7"/>
<organism evidence="2 3">
    <name type="scientific">Paenibacillus polymyxa</name>
    <name type="common">Bacillus polymyxa</name>
    <dbReference type="NCBI Taxonomy" id="1406"/>
    <lineage>
        <taxon>Bacteria</taxon>
        <taxon>Bacillati</taxon>
        <taxon>Bacillota</taxon>
        <taxon>Bacilli</taxon>
        <taxon>Bacillales</taxon>
        <taxon>Paenibacillaceae</taxon>
        <taxon>Paenibacillus</taxon>
    </lineage>
</organism>
<reference evidence="2 3" key="1">
    <citation type="submission" date="2018-06" db="EMBL/GenBank/DDBJ databases">
        <authorList>
            <consortium name="Pathogen Informatics"/>
            <person name="Doyle S."/>
        </authorList>
    </citation>
    <scope>NUCLEOTIDE SEQUENCE [LARGE SCALE GENOMIC DNA]</scope>
    <source>
        <strain evidence="2 3">NCTC10343</strain>
    </source>
</reference>
<evidence type="ECO:0000313" key="2">
    <source>
        <dbReference type="EMBL" id="SUA70287.1"/>
    </source>
</evidence>
<evidence type="ECO:0000256" key="1">
    <source>
        <dbReference type="SAM" id="Coils"/>
    </source>
</evidence>